<name>A0ABQ3IJ38_9GAMM</name>
<keyword evidence="3" id="KW-1185">Reference proteome</keyword>
<dbReference type="RefSeq" id="WP_229817109.1">
    <property type="nucleotide sequence ID" value="NZ_BNAH01000004.1"/>
</dbReference>
<comment type="caution">
    <text evidence="2">The sequence shown here is derived from an EMBL/GenBank/DDBJ whole genome shotgun (WGS) entry which is preliminary data.</text>
</comment>
<accession>A0ABQ3IJ38</accession>
<dbReference type="InterPro" id="IPR027417">
    <property type="entry name" value="P-loop_NTPase"/>
</dbReference>
<sequence length="775" mass="88961">MHDLKNLWDEFLTTWSIDRVKNMTLEEYVGFADKTTFTYWLETKTHPIANINGSPSYKFGIYKRNPNKEIKEKAGTKQGEEYSWYSRFGDTEQEAFIAIRKNILTVINASQNNDLNTIENVSLSNMFKWKIAFLYQNRNSPTIVNIFSKDKLDELTGLSGKPSFSDYYQELVSNYNAEDYESIAEYGKELWLQSEVESNADAAITRQYTDNSIDIQESPLNQIFYGPPGTGKTYHTPEAAVKAAEPIKYQALGIDKLLGATPAQQAELRELYKSLTDAGRIRFVTFHQSYGYEEFVEGLKAFTNEDKQVEYEVIPGVFKKISEDAEKSKEKKNIGLKPSARVWKISIDGVNHSPVRDYCLQNGLAAIGWGDTGDMRKDERSESENEYFANLSSTNRNTIDNFCSRITEGELILCISSAKTIQAIGVVKGEYEYRENGILGRKDFCHTLPVEWLVTDTVLDIYELNNNINLVQKTVYELDRFSTADLLKKAEENGITLNKDCDSNSEDNYVLIIDEINRGNISKIFGELITLIEPSKRSGLDKNGKENREALYVHLPHTPHKKFSVPSNLYLIGTMNTADRSLAMMDTALRRRFDFVEMMPKPQLFKGKKVHNIDLQQLLEVMNERIEVLYDREHTLGHAFFMPVINVLDDKGEDDAFIELQKVFKNKIIPLLEEYFFEDWNKIRLVLGDNRKNSQTQSQYVFIQQSTASYNDIFGEGHGLETYEDKKTTYKLTDFNDENSSWQLPLAYQAIYDVSVLKKTDTPTNSDEELKTSNQ</sequence>
<evidence type="ECO:0000259" key="1">
    <source>
        <dbReference type="Pfam" id="PF07728"/>
    </source>
</evidence>
<proteinExistence type="predicted"/>
<dbReference type="InterPro" id="IPR011704">
    <property type="entry name" value="ATPase_dyneun-rel_AAA"/>
</dbReference>
<feature type="domain" description="ATPase dynein-related AAA" evidence="1">
    <location>
        <begin position="507"/>
        <end position="593"/>
    </location>
</feature>
<dbReference type="SUPFAM" id="SSF52540">
    <property type="entry name" value="P-loop containing nucleoside triphosphate hydrolases"/>
    <property type="match status" value="1"/>
</dbReference>
<dbReference type="PANTHER" id="PTHR37291">
    <property type="entry name" value="5-METHYLCYTOSINE-SPECIFIC RESTRICTION ENZYME B"/>
    <property type="match status" value="1"/>
</dbReference>
<evidence type="ECO:0000313" key="3">
    <source>
        <dbReference type="Proteomes" id="UP000626370"/>
    </source>
</evidence>
<evidence type="ECO:0000313" key="2">
    <source>
        <dbReference type="EMBL" id="GHE85926.1"/>
    </source>
</evidence>
<dbReference type="PANTHER" id="PTHR37291:SF1">
    <property type="entry name" value="TYPE IV METHYL-DIRECTED RESTRICTION ENZYME ECOKMCRB SUBUNIT"/>
    <property type="match status" value="1"/>
</dbReference>
<protein>
    <recommendedName>
        <fullName evidence="1">ATPase dynein-related AAA domain-containing protein</fullName>
    </recommendedName>
</protein>
<dbReference type="Pfam" id="PF07728">
    <property type="entry name" value="AAA_5"/>
    <property type="match status" value="1"/>
</dbReference>
<dbReference type="Proteomes" id="UP000626370">
    <property type="component" value="Unassembled WGS sequence"/>
</dbReference>
<dbReference type="Gene3D" id="3.40.50.300">
    <property type="entry name" value="P-loop containing nucleotide triphosphate hydrolases"/>
    <property type="match status" value="1"/>
</dbReference>
<dbReference type="EMBL" id="BNAH01000004">
    <property type="protein sequence ID" value="GHE85926.1"/>
    <property type="molecule type" value="Genomic_DNA"/>
</dbReference>
<gene>
    <name evidence="2" type="ORF">GCM10011501_13880</name>
</gene>
<dbReference type="InterPro" id="IPR052934">
    <property type="entry name" value="Methyl-DNA_Rec/Restrict_Enz"/>
</dbReference>
<organism evidence="2 3">
    <name type="scientific">Thalassotalea profundi</name>
    <dbReference type="NCBI Taxonomy" id="2036687"/>
    <lineage>
        <taxon>Bacteria</taxon>
        <taxon>Pseudomonadati</taxon>
        <taxon>Pseudomonadota</taxon>
        <taxon>Gammaproteobacteria</taxon>
        <taxon>Alteromonadales</taxon>
        <taxon>Colwelliaceae</taxon>
        <taxon>Thalassotalea</taxon>
    </lineage>
</organism>
<reference evidence="3" key="1">
    <citation type="journal article" date="2019" name="Int. J. Syst. Evol. Microbiol.">
        <title>The Global Catalogue of Microorganisms (GCM) 10K type strain sequencing project: providing services to taxonomists for standard genome sequencing and annotation.</title>
        <authorList>
            <consortium name="The Broad Institute Genomics Platform"/>
            <consortium name="The Broad Institute Genome Sequencing Center for Infectious Disease"/>
            <person name="Wu L."/>
            <person name="Ma J."/>
        </authorList>
    </citation>
    <scope>NUCLEOTIDE SEQUENCE [LARGE SCALE GENOMIC DNA]</scope>
    <source>
        <strain evidence="3">CGMCC 1.15922</strain>
    </source>
</reference>